<keyword evidence="2" id="KW-1185">Reference proteome</keyword>
<evidence type="ECO:0000313" key="1">
    <source>
        <dbReference type="EMBL" id="KIK38072.1"/>
    </source>
</evidence>
<protein>
    <submittedName>
        <fullName evidence="1">Uncharacterized protein</fullName>
    </submittedName>
</protein>
<dbReference type="AlphaFoldDB" id="A0A0D0AUQ5"/>
<organism evidence="1 2">
    <name type="scientific">Suillus luteus UH-Slu-Lm8-n1</name>
    <dbReference type="NCBI Taxonomy" id="930992"/>
    <lineage>
        <taxon>Eukaryota</taxon>
        <taxon>Fungi</taxon>
        <taxon>Dikarya</taxon>
        <taxon>Basidiomycota</taxon>
        <taxon>Agaricomycotina</taxon>
        <taxon>Agaricomycetes</taxon>
        <taxon>Agaricomycetidae</taxon>
        <taxon>Boletales</taxon>
        <taxon>Suillineae</taxon>
        <taxon>Suillaceae</taxon>
        <taxon>Suillus</taxon>
    </lineage>
</organism>
<dbReference type="InParanoid" id="A0A0D0AUQ5"/>
<dbReference type="Proteomes" id="UP000054485">
    <property type="component" value="Unassembled WGS sequence"/>
</dbReference>
<gene>
    <name evidence="1" type="ORF">CY34DRAFT_15269</name>
</gene>
<evidence type="ECO:0000313" key="2">
    <source>
        <dbReference type="Proteomes" id="UP000054485"/>
    </source>
</evidence>
<accession>A0A0D0AUQ5</accession>
<reference evidence="1 2" key="1">
    <citation type="submission" date="2014-04" db="EMBL/GenBank/DDBJ databases">
        <authorList>
            <consortium name="DOE Joint Genome Institute"/>
            <person name="Kuo A."/>
            <person name="Ruytinx J."/>
            <person name="Rineau F."/>
            <person name="Colpaert J."/>
            <person name="Kohler A."/>
            <person name="Nagy L.G."/>
            <person name="Floudas D."/>
            <person name="Copeland A."/>
            <person name="Barry K.W."/>
            <person name="Cichocki N."/>
            <person name="Veneault-Fourrey C."/>
            <person name="LaButti K."/>
            <person name="Lindquist E.A."/>
            <person name="Lipzen A."/>
            <person name="Lundell T."/>
            <person name="Morin E."/>
            <person name="Murat C."/>
            <person name="Sun H."/>
            <person name="Tunlid A."/>
            <person name="Henrissat B."/>
            <person name="Grigoriev I.V."/>
            <person name="Hibbett D.S."/>
            <person name="Martin F."/>
            <person name="Nordberg H.P."/>
            <person name="Cantor M.N."/>
            <person name="Hua S.X."/>
        </authorList>
    </citation>
    <scope>NUCLEOTIDE SEQUENCE [LARGE SCALE GENOMIC DNA]</scope>
    <source>
        <strain evidence="1 2">UH-Slu-Lm8-n1</strain>
    </source>
</reference>
<dbReference type="HOGENOM" id="CLU_2559835_0_0_1"/>
<name>A0A0D0AUQ5_9AGAM</name>
<proteinExistence type="predicted"/>
<sequence length="82" mass="8994">MHHGVVNNHANPQVLSGGPGLVNLRYTLACAIVTLQRAFTADWNWADIQSFNPFYSLDLADSIEAANFFEEVISVTVDLVTS</sequence>
<dbReference type="EMBL" id="KN835412">
    <property type="protein sequence ID" value="KIK38072.1"/>
    <property type="molecule type" value="Genomic_DNA"/>
</dbReference>
<reference evidence="2" key="2">
    <citation type="submission" date="2015-01" db="EMBL/GenBank/DDBJ databases">
        <title>Evolutionary Origins and Diversification of the Mycorrhizal Mutualists.</title>
        <authorList>
            <consortium name="DOE Joint Genome Institute"/>
            <consortium name="Mycorrhizal Genomics Consortium"/>
            <person name="Kohler A."/>
            <person name="Kuo A."/>
            <person name="Nagy L.G."/>
            <person name="Floudas D."/>
            <person name="Copeland A."/>
            <person name="Barry K.W."/>
            <person name="Cichocki N."/>
            <person name="Veneault-Fourrey C."/>
            <person name="LaButti K."/>
            <person name="Lindquist E.A."/>
            <person name="Lipzen A."/>
            <person name="Lundell T."/>
            <person name="Morin E."/>
            <person name="Murat C."/>
            <person name="Riley R."/>
            <person name="Ohm R."/>
            <person name="Sun H."/>
            <person name="Tunlid A."/>
            <person name="Henrissat B."/>
            <person name="Grigoriev I.V."/>
            <person name="Hibbett D.S."/>
            <person name="Martin F."/>
        </authorList>
    </citation>
    <scope>NUCLEOTIDE SEQUENCE [LARGE SCALE GENOMIC DNA]</scope>
    <source>
        <strain evidence="2">UH-Slu-Lm8-n1</strain>
    </source>
</reference>
<dbReference type="OrthoDB" id="2661518at2759"/>